<evidence type="ECO:0000313" key="2">
    <source>
        <dbReference type="Proteomes" id="UP000317078"/>
    </source>
</evidence>
<dbReference type="RefSeq" id="WP_140884660.1">
    <property type="nucleotide sequence ID" value="NZ_RCZP01000015.1"/>
</dbReference>
<dbReference type="AlphaFoldDB" id="A0A502FVV1"/>
<sequence>MSFALPLYAPVTPPAPDLIPAFVRRTEHRGSRGTLPSEKHPGGVGHTTAAQHNAMLLLEVMHGVVDYSAYPLGVEVRPDWGVGFTYWPAIGLDLLGGRRAVLDIVYTDDHDDRQRLGFDAALKAQLDAMGVQSIQMSEPVLRGDPRLRVAREIRRACGTRFTEADVFSLIGYLAEQPGPTPLGHLRRDHDDGDQVVAMACVLGMRRRLVLQLNGASLNACSVSLPRKEAV</sequence>
<dbReference type="EMBL" id="RCZP01000015">
    <property type="protein sequence ID" value="TPG53658.1"/>
    <property type="molecule type" value="Genomic_DNA"/>
</dbReference>
<reference evidence="1 2" key="1">
    <citation type="journal article" date="2019" name="Environ. Microbiol.">
        <title>Species interactions and distinct microbial communities in high Arctic permafrost affected cryosols are associated with the CH4 and CO2 gas fluxes.</title>
        <authorList>
            <person name="Altshuler I."/>
            <person name="Hamel J."/>
            <person name="Turney S."/>
            <person name="Magnuson E."/>
            <person name="Levesque R."/>
            <person name="Greer C."/>
            <person name="Whyte L.G."/>
        </authorList>
    </citation>
    <scope>NUCLEOTIDE SEQUENCE [LARGE SCALE GENOMIC DNA]</scope>
    <source>
        <strain evidence="1 2">S9.3B</strain>
    </source>
</reference>
<dbReference type="Proteomes" id="UP000317078">
    <property type="component" value="Unassembled WGS sequence"/>
</dbReference>
<protein>
    <recommendedName>
        <fullName evidence="3">TnsA-like heteromeric transposase endonuclease subunit</fullName>
    </recommendedName>
</protein>
<comment type="caution">
    <text evidence="1">The sequence shown here is derived from an EMBL/GenBank/DDBJ whole genome shotgun (WGS) entry which is preliminary data.</text>
</comment>
<accession>A0A502FVV1</accession>
<proteinExistence type="predicted"/>
<name>A0A502FVV1_9PROT</name>
<keyword evidence="2" id="KW-1185">Reference proteome</keyword>
<evidence type="ECO:0008006" key="3">
    <source>
        <dbReference type="Google" id="ProtNLM"/>
    </source>
</evidence>
<evidence type="ECO:0000313" key="1">
    <source>
        <dbReference type="EMBL" id="TPG53658.1"/>
    </source>
</evidence>
<gene>
    <name evidence="1" type="ORF">EAH89_15745</name>
</gene>
<organism evidence="1 2">
    <name type="scientific">Muricoccus nepalensis</name>
    <dbReference type="NCBI Taxonomy" id="1854500"/>
    <lineage>
        <taxon>Bacteria</taxon>
        <taxon>Pseudomonadati</taxon>
        <taxon>Pseudomonadota</taxon>
        <taxon>Alphaproteobacteria</taxon>
        <taxon>Acetobacterales</taxon>
        <taxon>Roseomonadaceae</taxon>
        <taxon>Muricoccus</taxon>
    </lineage>
</organism>